<reference evidence="1" key="1">
    <citation type="submission" date="2015-12" db="EMBL/GenBank/DDBJ databases">
        <title>Update maize B73 reference genome by single molecule sequencing technologies.</title>
        <authorList>
            <consortium name="Maize Genome Sequencing Project"/>
            <person name="Ware D."/>
        </authorList>
    </citation>
    <scope>NUCLEOTIDE SEQUENCE [LARGE SCALE GENOMIC DNA]</scope>
    <source>
        <tissue evidence="1">Seedling</tissue>
    </source>
</reference>
<dbReference type="AlphaFoldDB" id="A0A1D6L0W4"/>
<proteinExistence type="predicted"/>
<sequence length="114" mass="12792">MGNFRHNEVTIIFHFWVILIIGVFSSSSSRAESVPKSERYGLYKELRSCLDITEPGDYSSPEEMVQRLTSASTALRRMLDNPALQDCNGQENNGFGDMMDEDVMNNVNIPSGLV</sequence>
<accession>A0A1D6L0W4</accession>
<gene>
    <name evidence="1" type="ORF">ZEAMMB73_Zm00001d033625</name>
</gene>
<dbReference type="EMBL" id="CM007647">
    <property type="protein sequence ID" value="ONM08114.1"/>
    <property type="molecule type" value="Genomic_DNA"/>
</dbReference>
<name>A0A1D6L0W4_MAIZE</name>
<organism evidence="1">
    <name type="scientific">Zea mays</name>
    <name type="common">Maize</name>
    <dbReference type="NCBI Taxonomy" id="4577"/>
    <lineage>
        <taxon>Eukaryota</taxon>
        <taxon>Viridiplantae</taxon>
        <taxon>Streptophyta</taxon>
        <taxon>Embryophyta</taxon>
        <taxon>Tracheophyta</taxon>
        <taxon>Spermatophyta</taxon>
        <taxon>Magnoliopsida</taxon>
        <taxon>Liliopsida</taxon>
        <taxon>Poales</taxon>
        <taxon>Poaceae</taxon>
        <taxon>PACMAD clade</taxon>
        <taxon>Panicoideae</taxon>
        <taxon>Andropogonodae</taxon>
        <taxon>Andropogoneae</taxon>
        <taxon>Tripsacinae</taxon>
        <taxon>Zea</taxon>
    </lineage>
</organism>
<evidence type="ECO:0000313" key="1">
    <source>
        <dbReference type="EMBL" id="ONM08114.1"/>
    </source>
</evidence>
<protein>
    <submittedName>
        <fullName evidence="1">Ethylene-insensitive protein 2</fullName>
    </submittedName>
</protein>
<accession>A0A317Y766</accession>